<dbReference type="EMBL" id="BMQN01000011">
    <property type="protein sequence ID" value="GGS02670.1"/>
    <property type="molecule type" value="Genomic_DNA"/>
</dbReference>
<evidence type="ECO:0000313" key="2">
    <source>
        <dbReference type="Proteomes" id="UP000644548"/>
    </source>
</evidence>
<dbReference type="RefSeq" id="WP_189074143.1">
    <property type="nucleotide sequence ID" value="NZ_BMQN01000011.1"/>
</dbReference>
<organism evidence="1 2">
    <name type="scientific">Deinococcus sedimenti</name>
    <dbReference type="NCBI Taxonomy" id="1867090"/>
    <lineage>
        <taxon>Bacteria</taxon>
        <taxon>Thermotogati</taxon>
        <taxon>Deinococcota</taxon>
        <taxon>Deinococci</taxon>
        <taxon>Deinococcales</taxon>
        <taxon>Deinococcaceae</taxon>
        <taxon>Deinococcus</taxon>
    </lineage>
</organism>
<name>A0ABQ2S992_9DEIO</name>
<evidence type="ECO:0000313" key="1">
    <source>
        <dbReference type="EMBL" id="GGS02670.1"/>
    </source>
</evidence>
<sequence>MAGNRIWYCHTRRLPGLNTRLVLSLTDRLTARAPNRRRDPFLQFGQLRGIGQIVVIHPTTLTCHAHARCRT</sequence>
<protein>
    <submittedName>
        <fullName evidence="1">Uncharacterized protein</fullName>
    </submittedName>
</protein>
<accession>A0ABQ2S992</accession>
<keyword evidence="2" id="KW-1185">Reference proteome</keyword>
<reference evidence="2" key="1">
    <citation type="journal article" date="2019" name="Int. J. Syst. Evol. Microbiol.">
        <title>The Global Catalogue of Microorganisms (GCM) 10K type strain sequencing project: providing services to taxonomists for standard genome sequencing and annotation.</title>
        <authorList>
            <consortium name="The Broad Institute Genomics Platform"/>
            <consortium name="The Broad Institute Genome Sequencing Center for Infectious Disease"/>
            <person name="Wu L."/>
            <person name="Ma J."/>
        </authorList>
    </citation>
    <scope>NUCLEOTIDE SEQUENCE [LARGE SCALE GENOMIC DNA]</scope>
    <source>
        <strain evidence="2">JCM 31405</strain>
    </source>
</reference>
<comment type="caution">
    <text evidence="1">The sequence shown here is derived from an EMBL/GenBank/DDBJ whole genome shotgun (WGS) entry which is preliminary data.</text>
</comment>
<gene>
    <name evidence="1" type="ORF">GCM10008960_31600</name>
</gene>
<dbReference type="Proteomes" id="UP000644548">
    <property type="component" value="Unassembled WGS sequence"/>
</dbReference>
<proteinExistence type="predicted"/>